<dbReference type="PANTHER" id="PTHR32089">
    <property type="entry name" value="METHYL-ACCEPTING CHEMOTAXIS PROTEIN MCPB"/>
    <property type="match status" value="1"/>
</dbReference>
<dbReference type="InterPro" id="IPR039379">
    <property type="entry name" value="Protoglobin_sensor_dom"/>
</dbReference>
<dbReference type="EMBL" id="CP102480">
    <property type="protein sequence ID" value="UUX51783.1"/>
    <property type="molecule type" value="Genomic_DNA"/>
</dbReference>
<gene>
    <name evidence="5" type="ORF">NUH88_08790</name>
</gene>
<protein>
    <submittedName>
        <fullName evidence="5">Protoglobin domain-containing protein</fullName>
    </submittedName>
</protein>
<dbReference type="InterPro" id="IPR004089">
    <property type="entry name" value="MCPsignal_dom"/>
</dbReference>
<dbReference type="PROSITE" id="PS50111">
    <property type="entry name" value="CHEMOTAXIS_TRANSDUC_2"/>
    <property type="match status" value="1"/>
</dbReference>
<sequence length="711" mass="76365">MAGDTQTSRLSFAGIDDATLSDLRTIWPVIEAGLPSVLDKFYTHVASTPETAVILEKGPAVDALKKAQTIHWRSIFTEGLTEEYLKSASRIGAAHSSIGLTPRWYIGAYAFLQPLLFDLIVRKHSRSDAAIRYCNAVSKAIALDMNLALEAYSSSDEAMALRNQILNLADTLEREIDQTVEEVMLQANRVADLTNGLAIAATEMATLVSEVRQATDVTANNVNSVAAATEELSASSQEIATQVSDSAKLTSEATETADNARGQVAALEEATTNISSVVDLINSIAAQTKLLALNATIEAARAGEAGKGFAVVASEVKSLAQQTENAIQDVSQHTANVQTATRYSVDAITGIASKIGEVNGIATGVATAVEEQQAATTEIGRSSNEASEMTSQVAEAIVRVSEHADRTSKSAGAIETLAKNVSVNVGDMKRRLAIVVRSGGEADRRETNRVPTVIEANFEFADLREKGFIADLSPRGALLLCDNQETGVPDTDGYISLANGLRIPARVVAATSLGLHVGFTRLDASAAEAIGAMIEQAMSENDVFRDICLEAAKEANDAMNAAITSSRISADDMFDTHYTVIQGSNPVQFSTKFVDLTDEILTPIQERWKAKDERIRLLCATDRNGYIGTHNKIVSQPQRPDDPVWNAANCRNRRIFDDRAGLLAAGNREPHQLQTYIRDMGGGQKVLLKEIDCPITLAGQHWGNMRCAFVP</sequence>
<dbReference type="InterPro" id="IPR012292">
    <property type="entry name" value="Globin/Proto"/>
</dbReference>
<keyword evidence="3" id="KW-0175">Coiled coil</keyword>
<dbReference type="Pfam" id="PF11563">
    <property type="entry name" value="Protoglobin"/>
    <property type="match status" value="1"/>
</dbReference>
<evidence type="ECO:0000256" key="3">
    <source>
        <dbReference type="SAM" id="Coils"/>
    </source>
</evidence>
<dbReference type="GO" id="GO:0035438">
    <property type="term" value="F:cyclic-di-GMP binding"/>
    <property type="evidence" value="ECO:0007669"/>
    <property type="project" value="InterPro"/>
</dbReference>
<proteinExistence type="predicted"/>
<evidence type="ECO:0000313" key="6">
    <source>
        <dbReference type="Proteomes" id="UP001060336"/>
    </source>
</evidence>
<feature type="domain" description="Methyl-accepting transducer" evidence="4">
    <location>
        <begin position="186"/>
        <end position="408"/>
    </location>
</feature>
<evidence type="ECO:0000313" key="5">
    <source>
        <dbReference type="EMBL" id="UUX51783.1"/>
    </source>
</evidence>
<reference evidence="5" key="1">
    <citation type="submission" date="2022-08" db="EMBL/GenBank/DDBJ databases">
        <title>Nisaea acidiphila sp. nov., isolated from a marine algal debris and emended description of the genus Nisaea Urios et al. 2008.</title>
        <authorList>
            <person name="Kwon K."/>
        </authorList>
    </citation>
    <scope>NUCLEOTIDE SEQUENCE</scope>
    <source>
        <strain evidence="5">MEBiC11861</strain>
    </source>
</reference>
<dbReference type="SUPFAM" id="SSF58104">
    <property type="entry name" value="Methyl-accepting chemotaxis protein (MCP) signaling domain"/>
    <property type="match status" value="1"/>
</dbReference>
<dbReference type="GO" id="GO:0020037">
    <property type="term" value="F:heme binding"/>
    <property type="evidence" value="ECO:0007669"/>
    <property type="project" value="InterPro"/>
</dbReference>
<dbReference type="InterPro" id="IPR009050">
    <property type="entry name" value="Globin-like_sf"/>
</dbReference>
<evidence type="ECO:0000259" key="4">
    <source>
        <dbReference type="PROSITE" id="PS50111"/>
    </source>
</evidence>
<name>A0A9J7AWP1_9PROT</name>
<evidence type="ECO:0000256" key="1">
    <source>
        <dbReference type="ARBA" id="ARBA00023224"/>
    </source>
</evidence>
<dbReference type="SMART" id="SM00283">
    <property type="entry name" value="MA"/>
    <property type="match status" value="1"/>
</dbReference>
<dbReference type="PANTHER" id="PTHR32089:SF112">
    <property type="entry name" value="LYSOZYME-LIKE PROTEIN-RELATED"/>
    <property type="match status" value="1"/>
</dbReference>
<accession>A0A9J7AWP1</accession>
<organism evidence="5 6">
    <name type="scientific">Nisaea acidiphila</name>
    <dbReference type="NCBI Taxonomy" id="1862145"/>
    <lineage>
        <taxon>Bacteria</taxon>
        <taxon>Pseudomonadati</taxon>
        <taxon>Pseudomonadota</taxon>
        <taxon>Alphaproteobacteria</taxon>
        <taxon>Rhodospirillales</taxon>
        <taxon>Thalassobaculaceae</taxon>
        <taxon>Nisaea</taxon>
    </lineage>
</organism>
<evidence type="ECO:0000256" key="2">
    <source>
        <dbReference type="PROSITE-ProRule" id="PRU00284"/>
    </source>
</evidence>
<dbReference type="InterPro" id="IPR009875">
    <property type="entry name" value="PilZ_domain"/>
</dbReference>
<dbReference type="InterPro" id="IPR044398">
    <property type="entry name" value="Globin-sensor_dom"/>
</dbReference>
<keyword evidence="6" id="KW-1185">Reference proteome</keyword>
<dbReference type="Gene3D" id="1.10.490.10">
    <property type="entry name" value="Globins"/>
    <property type="match status" value="1"/>
</dbReference>
<dbReference type="GO" id="GO:0016020">
    <property type="term" value="C:membrane"/>
    <property type="evidence" value="ECO:0007669"/>
    <property type="project" value="InterPro"/>
</dbReference>
<dbReference type="CDD" id="cd01068">
    <property type="entry name" value="globin_sensor"/>
    <property type="match status" value="1"/>
</dbReference>
<dbReference type="Gene3D" id="2.40.10.220">
    <property type="entry name" value="predicted glycosyltransferase like domains"/>
    <property type="match status" value="1"/>
</dbReference>
<dbReference type="GO" id="GO:0019825">
    <property type="term" value="F:oxygen binding"/>
    <property type="evidence" value="ECO:0007669"/>
    <property type="project" value="InterPro"/>
</dbReference>
<dbReference type="AlphaFoldDB" id="A0A9J7AWP1"/>
<dbReference type="KEGG" id="naci:NUH88_08790"/>
<dbReference type="GO" id="GO:0007165">
    <property type="term" value="P:signal transduction"/>
    <property type="evidence" value="ECO:0007669"/>
    <property type="project" value="UniProtKB-KW"/>
</dbReference>
<dbReference type="Pfam" id="PF07238">
    <property type="entry name" value="PilZ"/>
    <property type="match status" value="1"/>
</dbReference>
<dbReference type="Proteomes" id="UP001060336">
    <property type="component" value="Chromosome"/>
</dbReference>
<feature type="coiled-coil region" evidence="3">
    <location>
        <begin position="162"/>
        <end position="189"/>
    </location>
</feature>
<dbReference type="SUPFAM" id="SSF46458">
    <property type="entry name" value="Globin-like"/>
    <property type="match status" value="1"/>
</dbReference>
<dbReference type="Pfam" id="PF00015">
    <property type="entry name" value="MCPsignal"/>
    <property type="match status" value="1"/>
</dbReference>
<keyword evidence="1 2" id="KW-0807">Transducer</keyword>
<dbReference type="Gene3D" id="1.10.287.950">
    <property type="entry name" value="Methyl-accepting chemotaxis protein"/>
    <property type="match status" value="1"/>
</dbReference>
<dbReference type="SUPFAM" id="SSF141371">
    <property type="entry name" value="PilZ domain-like"/>
    <property type="match status" value="1"/>
</dbReference>